<name>A0A3Q2U2G6_CHICK</name>
<dbReference type="GO" id="GO:0005200">
    <property type="term" value="F:structural constituent of cytoskeleton"/>
    <property type="evidence" value="ECO:0007669"/>
    <property type="project" value="InterPro"/>
</dbReference>
<keyword evidence="5" id="KW-1185">Reference proteome</keyword>
<dbReference type="Ensembl" id="ENSGALT00010066187.1">
    <property type="protein sequence ID" value="ENSGALP00010040453.1"/>
    <property type="gene ID" value="ENSGALG00010027298.1"/>
</dbReference>
<protein>
    <recommendedName>
        <fullName evidence="3">Keratin</fullName>
    </recommendedName>
</protein>
<evidence type="ECO:0000256" key="1">
    <source>
        <dbReference type="ARBA" id="ARBA00008702"/>
    </source>
</evidence>
<keyword evidence="2 3" id="KW-0416">Keratin</keyword>
<evidence type="ECO:0000256" key="2">
    <source>
        <dbReference type="ARBA" id="ARBA00022744"/>
    </source>
</evidence>
<dbReference type="GeneTree" id="ENSGT01030000234776"/>
<dbReference type="PANTHER" id="PTHR31203:SF1">
    <property type="entry name" value="BETA-KERATIN-RELATED PROTEIN-RELATED"/>
    <property type="match status" value="1"/>
</dbReference>
<comment type="subunit">
    <text evidence="3">The avian keratins (F-ker, S-ker, C-ker and B-ker) are a complex mixture of very similar polypeptides.</text>
</comment>
<evidence type="ECO:0000256" key="3">
    <source>
        <dbReference type="RuleBase" id="RU364002"/>
    </source>
</evidence>
<dbReference type="Pfam" id="PF02422">
    <property type="entry name" value="Keratin"/>
    <property type="match status" value="1"/>
</dbReference>
<accession>A0A3Q2U2G6</accession>
<dbReference type="InterPro" id="IPR003461">
    <property type="entry name" value="Keratin"/>
</dbReference>
<proteinExistence type="inferred from homology"/>
<comment type="similarity">
    <text evidence="1 3">Belongs to the avian keratin family.</text>
</comment>
<reference evidence="4" key="2">
    <citation type="submission" date="2025-05" db="UniProtKB">
        <authorList>
            <consortium name="Ensembl"/>
        </authorList>
    </citation>
    <scope>IDENTIFICATION</scope>
    <source>
        <strain evidence="4">broiler</strain>
    </source>
</reference>
<dbReference type="AlphaFoldDB" id="A0A3Q2U2G6"/>
<gene>
    <name evidence="4" type="primary">LOC100857468</name>
</gene>
<evidence type="ECO:0000313" key="4">
    <source>
        <dbReference type="Ensembl" id="ENSGALP00010040453.1"/>
    </source>
</evidence>
<dbReference type="Ensembl" id="ENSGALT00010066188.1">
    <property type="protein sequence ID" value="ENSGALP00010040454.1"/>
    <property type="gene ID" value="ENSGALG00010027298.1"/>
</dbReference>
<dbReference type="VEuPathDB" id="HostDB:LOC431313"/>
<dbReference type="PANTHER" id="PTHR31203">
    <property type="entry name" value="BETA-KERATIN-RELATED PROTEIN-RELATED"/>
    <property type="match status" value="1"/>
</dbReference>
<dbReference type="Proteomes" id="UP000000539">
    <property type="component" value="Chromosome 25"/>
</dbReference>
<evidence type="ECO:0000313" key="5">
    <source>
        <dbReference type="Proteomes" id="UP000000539"/>
    </source>
</evidence>
<dbReference type="GO" id="GO:0005882">
    <property type="term" value="C:intermediate filament"/>
    <property type="evidence" value="ECO:0007669"/>
    <property type="project" value="UniProtKB-KW"/>
</dbReference>
<sequence>MSYCGDVCIPYSSPCDVTCPPPLARACNELCVTSCNDSRAIVYPPPVVLTFPGPILSSCPQESIVGSTGPLGIGVPFGPGGCFGYRGYGNPVGLRGSLLFGGGYGSGSACNYSRSYSSAYPPVGRGYCGPYSYRLYSQAGSGPC</sequence>
<organism evidence="4 5">
    <name type="scientific">Gallus gallus</name>
    <name type="common">Chicken</name>
    <dbReference type="NCBI Taxonomy" id="9031"/>
    <lineage>
        <taxon>Eukaryota</taxon>
        <taxon>Metazoa</taxon>
        <taxon>Chordata</taxon>
        <taxon>Craniata</taxon>
        <taxon>Vertebrata</taxon>
        <taxon>Euteleostomi</taxon>
        <taxon>Archelosauria</taxon>
        <taxon>Archosauria</taxon>
        <taxon>Dinosauria</taxon>
        <taxon>Saurischia</taxon>
        <taxon>Theropoda</taxon>
        <taxon>Coelurosauria</taxon>
        <taxon>Aves</taxon>
        <taxon>Neognathae</taxon>
        <taxon>Galloanserae</taxon>
        <taxon>Galliformes</taxon>
        <taxon>Phasianidae</taxon>
        <taxon>Phasianinae</taxon>
        <taxon>Gallus</taxon>
    </lineage>
</organism>
<reference evidence="4" key="1">
    <citation type="submission" date="2020-11" db="EMBL/GenBank/DDBJ databases">
        <title>Gallus gallus (Chicken) genome, bGalGal1, GRCg7b, maternal haplotype autosomes + Z &amp; W.</title>
        <authorList>
            <person name="Warren W."/>
            <person name="Formenti G."/>
            <person name="Fedrigo O."/>
            <person name="Haase B."/>
            <person name="Mountcastle J."/>
            <person name="Balacco J."/>
            <person name="Tracey A."/>
            <person name="Schneider V."/>
            <person name="Okimoto R."/>
            <person name="Cheng H."/>
            <person name="Hawken R."/>
            <person name="Howe K."/>
            <person name="Jarvis E.D."/>
        </authorList>
    </citation>
    <scope>NUCLEOTIDE SEQUENCE [LARGE SCALE GENOMIC DNA]</scope>
    <source>
        <strain evidence="4">Broiler</strain>
    </source>
</reference>